<reference evidence="2 3" key="1">
    <citation type="submission" date="2013-05" db="EMBL/GenBank/DDBJ databases">
        <title>Genome assembly of Chondromyces apiculatus DSM 436.</title>
        <authorList>
            <person name="Sharma G."/>
            <person name="Khatri I."/>
            <person name="Kaur C."/>
            <person name="Mayilraj S."/>
            <person name="Subramanian S."/>
        </authorList>
    </citation>
    <scope>NUCLEOTIDE SEQUENCE [LARGE SCALE GENOMIC DNA]</scope>
    <source>
        <strain evidence="2 3">DSM 436</strain>
    </source>
</reference>
<dbReference type="InterPro" id="IPR027304">
    <property type="entry name" value="Trigger_fact/SurA_dom_sf"/>
</dbReference>
<gene>
    <name evidence="2" type="ORF">CAP_0969</name>
</gene>
<dbReference type="Gene3D" id="3.10.50.40">
    <property type="match status" value="1"/>
</dbReference>
<evidence type="ECO:0000256" key="1">
    <source>
        <dbReference type="SAM" id="MobiDB-lite"/>
    </source>
</evidence>
<dbReference type="AlphaFoldDB" id="A0A017STH4"/>
<dbReference type="EMBL" id="ASRX01000118">
    <property type="protein sequence ID" value="EYF00279.1"/>
    <property type="molecule type" value="Genomic_DNA"/>
</dbReference>
<dbReference type="GO" id="GO:0003755">
    <property type="term" value="F:peptidyl-prolyl cis-trans isomerase activity"/>
    <property type="evidence" value="ECO:0007669"/>
    <property type="project" value="InterPro"/>
</dbReference>
<comment type="caution">
    <text evidence="2">The sequence shown here is derived from an EMBL/GenBank/DDBJ whole genome shotgun (WGS) entry which is preliminary data.</text>
</comment>
<dbReference type="InterPro" id="IPR046357">
    <property type="entry name" value="PPIase_dom_sf"/>
</dbReference>
<organism evidence="2 3">
    <name type="scientific">Chondromyces apiculatus DSM 436</name>
    <dbReference type="NCBI Taxonomy" id="1192034"/>
    <lineage>
        <taxon>Bacteria</taxon>
        <taxon>Pseudomonadati</taxon>
        <taxon>Myxococcota</taxon>
        <taxon>Polyangia</taxon>
        <taxon>Polyangiales</taxon>
        <taxon>Polyangiaceae</taxon>
        <taxon>Chondromyces</taxon>
    </lineage>
</organism>
<dbReference type="STRING" id="1192034.CAP_0969"/>
<protein>
    <submittedName>
        <fullName evidence="2">Uncharacterized protein</fullName>
    </submittedName>
</protein>
<evidence type="ECO:0000313" key="2">
    <source>
        <dbReference type="EMBL" id="EYF00279.1"/>
    </source>
</evidence>
<dbReference type="Proteomes" id="UP000019678">
    <property type="component" value="Unassembled WGS sequence"/>
</dbReference>
<dbReference type="SUPFAM" id="SSF109998">
    <property type="entry name" value="Triger factor/SurA peptide-binding domain-like"/>
    <property type="match status" value="1"/>
</dbReference>
<name>A0A017STH4_9BACT</name>
<proteinExistence type="predicted"/>
<keyword evidence="3" id="KW-1185">Reference proteome</keyword>
<accession>A0A017STH4</accession>
<sequence length="270" mass="29560">MAAAQNVSPAQAVKRLVQDALFAVEAQGAGDEGREDVDALLARRLLRSLQEEAERAGPVTDEELRTVTERRWLDFDRPEGFRTVHAVVRVPEGADAAMVEKARGVAEELRRVIGPAQERARQTKAPTPLPGRRATDAAADEFMAAAGTVAKQGLEVVIQTLPPVSASGRVLSLEPQQLDATFSRAVSALNERGDIAPIISSPFGLHVVMLLERIPAAMIPQNERRDMIREEVMTERARKAHLLLLNELRRRKVSVVDNVDAVLALVRVEP</sequence>
<dbReference type="eggNOG" id="COG0760">
    <property type="taxonomic scope" value="Bacteria"/>
</dbReference>
<feature type="region of interest" description="Disordered" evidence="1">
    <location>
        <begin position="114"/>
        <end position="133"/>
    </location>
</feature>
<evidence type="ECO:0000313" key="3">
    <source>
        <dbReference type="Proteomes" id="UP000019678"/>
    </source>
</evidence>